<reference evidence="5 6" key="1">
    <citation type="submission" date="2024-09" db="EMBL/GenBank/DDBJ databases">
        <authorList>
            <person name="Sun Q."/>
            <person name="Mori K."/>
        </authorList>
    </citation>
    <scope>NUCLEOTIDE SEQUENCE [LARGE SCALE GENOMIC DNA]</scope>
    <source>
        <strain evidence="5 6">JCM 13503</strain>
    </source>
</reference>
<evidence type="ECO:0000313" key="5">
    <source>
        <dbReference type="EMBL" id="MFB9994938.1"/>
    </source>
</evidence>
<dbReference type="InterPro" id="IPR050639">
    <property type="entry name" value="SSR_resolvase"/>
</dbReference>
<dbReference type="CDD" id="cd03768">
    <property type="entry name" value="SR_ResInv"/>
    <property type="match status" value="1"/>
</dbReference>
<dbReference type="PANTHER" id="PTHR30461:SF2">
    <property type="entry name" value="SERINE RECOMBINASE PINE-RELATED"/>
    <property type="match status" value="1"/>
</dbReference>
<evidence type="ECO:0000256" key="3">
    <source>
        <dbReference type="ARBA" id="ARBA00023172"/>
    </source>
</evidence>
<evidence type="ECO:0000256" key="2">
    <source>
        <dbReference type="ARBA" id="ARBA00023125"/>
    </source>
</evidence>
<dbReference type="PROSITE" id="PS00398">
    <property type="entry name" value="RECOMBINASES_2"/>
    <property type="match status" value="1"/>
</dbReference>
<evidence type="ECO:0000313" key="6">
    <source>
        <dbReference type="Proteomes" id="UP001589733"/>
    </source>
</evidence>
<dbReference type="PROSITE" id="PS51736">
    <property type="entry name" value="RECOMBINASES_3"/>
    <property type="match status" value="1"/>
</dbReference>
<comment type="caution">
    <text evidence="5">The sequence shown here is derived from an EMBL/GenBank/DDBJ whole genome shotgun (WGS) entry which is preliminary data.</text>
</comment>
<evidence type="ECO:0000256" key="1">
    <source>
        <dbReference type="ARBA" id="ARBA00022908"/>
    </source>
</evidence>
<organism evidence="5 6">
    <name type="scientific">Deinococcus oregonensis</name>
    <dbReference type="NCBI Taxonomy" id="1805970"/>
    <lineage>
        <taxon>Bacteria</taxon>
        <taxon>Thermotogati</taxon>
        <taxon>Deinococcota</taxon>
        <taxon>Deinococci</taxon>
        <taxon>Deinococcales</taxon>
        <taxon>Deinococcaceae</taxon>
        <taxon>Deinococcus</taxon>
    </lineage>
</organism>
<dbReference type="SMART" id="SM00857">
    <property type="entry name" value="Resolvase"/>
    <property type="match status" value="1"/>
</dbReference>
<keyword evidence="6" id="KW-1185">Reference proteome</keyword>
<proteinExistence type="predicted"/>
<sequence>MTLIAYARVSPDDQTTTLQLDALNKAGAVEIFEEQASGGRWDRPEVHAMLASLRAGDTGLVWKIDRLSRSLSDLVRIMELID</sequence>
<dbReference type="InterPro" id="IPR006119">
    <property type="entry name" value="Resolv_N"/>
</dbReference>
<dbReference type="EMBL" id="JBHLYR010000071">
    <property type="protein sequence ID" value="MFB9994938.1"/>
    <property type="molecule type" value="Genomic_DNA"/>
</dbReference>
<name>A0ABV6B597_9DEIO</name>
<keyword evidence="1" id="KW-0229">DNA integration</keyword>
<dbReference type="PANTHER" id="PTHR30461">
    <property type="entry name" value="DNA-INVERTASE FROM LAMBDOID PROPHAGE"/>
    <property type="match status" value="1"/>
</dbReference>
<gene>
    <name evidence="5" type="ORF">ACFFLM_23590</name>
</gene>
<dbReference type="Pfam" id="PF00239">
    <property type="entry name" value="Resolvase"/>
    <property type="match status" value="1"/>
</dbReference>
<accession>A0ABV6B597</accession>
<dbReference type="Proteomes" id="UP001589733">
    <property type="component" value="Unassembled WGS sequence"/>
</dbReference>
<dbReference type="InterPro" id="IPR006118">
    <property type="entry name" value="Recombinase_CS"/>
</dbReference>
<evidence type="ECO:0000259" key="4">
    <source>
        <dbReference type="PROSITE" id="PS51736"/>
    </source>
</evidence>
<dbReference type="RefSeq" id="WP_380016380.1">
    <property type="nucleotide sequence ID" value="NZ_JBHLYR010000071.1"/>
</dbReference>
<keyword evidence="2" id="KW-0238">DNA-binding</keyword>
<dbReference type="InterPro" id="IPR036162">
    <property type="entry name" value="Resolvase-like_N_sf"/>
</dbReference>
<dbReference type="SUPFAM" id="SSF53041">
    <property type="entry name" value="Resolvase-like"/>
    <property type="match status" value="1"/>
</dbReference>
<keyword evidence="3" id="KW-0233">DNA recombination</keyword>
<dbReference type="Gene3D" id="3.40.50.1390">
    <property type="entry name" value="Resolvase, N-terminal catalytic domain"/>
    <property type="match status" value="1"/>
</dbReference>
<feature type="domain" description="Resolvase/invertase-type recombinase catalytic" evidence="4">
    <location>
        <begin position="2"/>
        <end position="82"/>
    </location>
</feature>
<protein>
    <submittedName>
        <fullName evidence="5">Recombinase family protein</fullName>
    </submittedName>
</protein>